<evidence type="ECO:0000313" key="1">
    <source>
        <dbReference type="Proteomes" id="UP000504618"/>
    </source>
</evidence>
<protein>
    <submittedName>
        <fullName evidence="2">Uncharacterized protein LOC112460500</fullName>
    </submittedName>
</protein>
<accession>A0A6J1QF51</accession>
<organism evidence="1 2">
    <name type="scientific">Temnothorax curvispinosus</name>
    <dbReference type="NCBI Taxonomy" id="300111"/>
    <lineage>
        <taxon>Eukaryota</taxon>
        <taxon>Metazoa</taxon>
        <taxon>Ecdysozoa</taxon>
        <taxon>Arthropoda</taxon>
        <taxon>Hexapoda</taxon>
        <taxon>Insecta</taxon>
        <taxon>Pterygota</taxon>
        <taxon>Neoptera</taxon>
        <taxon>Endopterygota</taxon>
        <taxon>Hymenoptera</taxon>
        <taxon>Apocrita</taxon>
        <taxon>Aculeata</taxon>
        <taxon>Formicoidea</taxon>
        <taxon>Formicidae</taxon>
        <taxon>Myrmicinae</taxon>
        <taxon>Temnothorax</taxon>
    </lineage>
</organism>
<evidence type="ECO:0000313" key="2">
    <source>
        <dbReference type="RefSeq" id="XP_024880972.1"/>
    </source>
</evidence>
<keyword evidence="1" id="KW-1185">Reference proteome</keyword>
<name>A0A6J1QF51_9HYME</name>
<reference evidence="2" key="1">
    <citation type="submission" date="2025-08" db="UniProtKB">
        <authorList>
            <consortium name="RefSeq"/>
        </authorList>
    </citation>
    <scope>IDENTIFICATION</scope>
    <source>
        <tissue evidence="2">Whole body</tissue>
    </source>
</reference>
<gene>
    <name evidence="2" type="primary">LOC112460500</name>
</gene>
<sequence length="101" mass="11844">MKDTSNDEVYEPSCSLGISVNDEVRQKSQVFDDNEGKEEEEMLMKMSEEEEIENEIEEILMGKDNDIEQREAENSEGYHAIRDFGTRQLNYLHSKKRSLNH</sequence>
<dbReference type="Proteomes" id="UP000504618">
    <property type="component" value="Unplaced"/>
</dbReference>
<dbReference type="GeneID" id="112460500"/>
<proteinExistence type="predicted"/>
<dbReference type="AlphaFoldDB" id="A0A6J1QF51"/>
<dbReference type="RefSeq" id="XP_024880972.1">
    <property type="nucleotide sequence ID" value="XM_025025204.1"/>
</dbReference>